<proteinExistence type="predicted"/>
<keyword evidence="2" id="KW-1185">Reference proteome</keyword>
<protein>
    <recommendedName>
        <fullName evidence="3">SGNH hydrolase-type esterase domain-containing protein</fullName>
    </recommendedName>
</protein>
<evidence type="ECO:0000313" key="2">
    <source>
        <dbReference type="Proteomes" id="UP000077266"/>
    </source>
</evidence>
<dbReference type="InterPro" id="IPR036514">
    <property type="entry name" value="SGNH_hydro_sf"/>
</dbReference>
<dbReference type="PANTHER" id="PTHR34407:SF1">
    <property type="entry name" value="SGNH HYDROLASE-TYPE ESTERASE DOMAIN-CONTAINING PROTEIN"/>
    <property type="match status" value="1"/>
</dbReference>
<dbReference type="InParanoid" id="A0A165F631"/>
<dbReference type="EMBL" id="KV426100">
    <property type="protein sequence ID" value="KZV88441.1"/>
    <property type="molecule type" value="Genomic_DNA"/>
</dbReference>
<evidence type="ECO:0000313" key="1">
    <source>
        <dbReference type="EMBL" id="KZV88441.1"/>
    </source>
</evidence>
<dbReference type="SUPFAM" id="SSF52266">
    <property type="entry name" value="SGNH hydrolase"/>
    <property type="match status" value="1"/>
</dbReference>
<accession>A0A165F631</accession>
<dbReference type="PANTHER" id="PTHR34407">
    <property type="entry name" value="EXPRESSED PROTEIN"/>
    <property type="match status" value="1"/>
</dbReference>
<evidence type="ECO:0008006" key="3">
    <source>
        <dbReference type="Google" id="ProtNLM"/>
    </source>
</evidence>
<dbReference type="Proteomes" id="UP000077266">
    <property type="component" value="Unassembled WGS sequence"/>
</dbReference>
<sequence>MAIRITPRLIALIALVLTLVYVAYNHQDQLYHRETLSTALAPVQRACTLCESSPEFCRSFGERNLDMITAYEGSGDRIRRVLNKARRGEPINYGIIGGSLSRGHGCHCTTFHKQIFDWWNETFPHPENFYADGSVGARGSNYFKFCYFEHLKDDADLVILELSLNDDATEGHAKNVESLLRAILMWPRKPAVILTASFSLMGKMAMGNDVHLPVAQYYDVPVINLRHALGPIVQKRPDMVDEFFAIKSPTPNYRDQLHLSEFGHWTLAQSTIAFLERQKCIAEQGLTRQPPNDGRFVGGENYDVTIPRLTLLSDKWSPDGKARIEKPSCSSIDSKDHPLTPLPSTRGWAIWNQPKTTKYYWRATEVGSHIDFNVYLAEGHVMLYYLRSRKMSLGRVACWLNDDEKNAVTIDGYWERPDSIGQYFNVRENKGRPLDQGNYTLHCRLLERHYGKEEGRGTTFLIIAVLTV</sequence>
<gene>
    <name evidence="1" type="ORF">EXIGLDRAFT_839230</name>
</gene>
<dbReference type="CDD" id="cd00229">
    <property type="entry name" value="SGNH_hydrolase"/>
    <property type="match status" value="1"/>
</dbReference>
<dbReference type="AlphaFoldDB" id="A0A165F631"/>
<dbReference type="Gene3D" id="3.40.50.1110">
    <property type="entry name" value="SGNH hydrolase"/>
    <property type="match status" value="1"/>
</dbReference>
<organism evidence="1 2">
    <name type="scientific">Exidia glandulosa HHB12029</name>
    <dbReference type="NCBI Taxonomy" id="1314781"/>
    <lineage>
        <taxon>Eukaryota</taxon>
        <taxon>Fungi</taxon>
        <taxon>Dikarya</taxon>
        <taxon>Basidiomycota</taxon>
        <taxon>Agaricomycotina</taxon>
        <taxon>Agaricomycetes</taxon>
        <taxon>Auriculariales</taxon>
        <taxon>Exidiaceae</taxon>
        <taxon>Exidia</taxon>
    </lineage>
</organism>
<reference evidence="1 2" key="1">
    <citation type="journal article" date="2016" name="Mol. Biol. Evol.">
        <title>Comparative Genomics of Early-Diverging Mushroom-Forming Fungi Provides Insights into the Origins of Lignocellulose Decay Capabilities.</title>
        <authorList>
            <person name="Nagy L.G."/>
            <person name="Riley R."/>
            <person name="Tritt A."/>
            <person name="Adam C."/>
            <person name="Daum C."/>
            <person name="Floudas D."/>
            <person name="Sun H."/>
            <person name="Yadav J.S."/>
            <person name="Pangilinan J."/>
            <person name="Larsson K.H."/>
            <person name="Matsuura K."/>
            <person name="Barry K."/>
            <person name="Labutti K."/>
            <person name="Kuo R."/>
            <person name="Ohm R.A."/>
            <person name="Bhattacharya S.S."/>
            <person name="Shirouzu T."/>
            <person name="Yoshinaga Y."/>
            <person name="Martin F.M."/>
            <person name="Grigoriev I.V."/>
            <person name="Hibbett D.S."/>
        </authorList>
    </citation>
    <scope>NUCLEOTIDE SEQUENCE [LARGE SCALE GENOMIC DNA]</scope>
    <source>
        <strain evidence="1 2">HHB12029</strain>
    </source>
</reference>
<name>A0A165F631_EXIGL</name>
<dbReference type="OrthoDB" id="544608at2759"/>